<organism evidence="1 2">
    <name type="scientific">Winogradskyella aquimaris</name>
    <dbReference type="NCBI Taxonomy" id="864074"/>
    <lineage>
        <taxon>Bacteria</taxon>
        <taxon>Pseudomonadati</taxon>
        <taxon>Bacteroidota</taxon>
        <taxon>Flavobacteriia</taxon>
        <taxon>Flavobacteriales</taxon>
        <taxon>Flavobacteriaceae</taxon>
        <taxon>Winogradskyella</taxon>
    </lineage>
</organism>
<dbReference type="RefSeq" id="WP_320556692.1">
    <property type="nucleotide sequence ID" value="NZ_JAXDAE010000015.1"/>
</dbReference>
<proteinExistence type="predicted"/>
<accession>A0ABU5EU56</accession>
<evidence type="ECO:0000313" key="1">
    <source>
        <dbReference type="EMBL" id="MDY2588344.1"/>
    </source>
</evidence>
<keyword evidence="2" id="KW-1185">Reference proteome</keyword>
<evidence type="ECO:0008006" key="3">
    <source>
        <dbReference type="Google" id="ProtNLM"/>
    </source>
</evidence>
<evidence type="ECO:0000313" key="2">
    <source>
        <dbReference type="Proteomes" id="UP001285855"/>
    </source>
</evidence>
<comment type="caution">
    <text evidence="1">The sequence shown here is derived from an EMBL/GenBank/DDBJ whole genome shotgun (WGS) entry which is preliminary data.</text>
</comment>
<dbReference type="Proteomes" id="UP001285855">
    <property type="component" value="Unassembled WGS sequence"/>
</dbReference>
<dbReference type="EMBL" id="JAXDAE010000015">
    <property type="protein sequence ID" value="MDY2588344.1"/>
    <property type="molecule type" value="Genomic_DNA"/>
</dbReference>
<gene>
    <name evidence="1" type="ORF">SNF14_13430</name>
</gene>
<reference evidence="1 2" key="1">
    <citation type="submission" date="2023-11" db="EMBL/GenBank/DDBJ databases">
        <title>Winogradskyella pelagius sp. nov., isolated from coastal sediment.</title>
        <authorList>
            <person name="Li F."/>
        </authorList>
    </citation>
    <scope>NUCLEOTIDE SEQUENCE [LARGE SCALE GENOMIC DNA]</scope>
    <source>
        <strain evidence="1 2">KCTC 23502</strain>
    </source>
</reference>
<sequence>MSKSTVYIFFFFLVCNTIFAQNEYLFVLRWKGQPYLVEKDSTIQITRGAAINKKTKLVMGRNDEIILINGDGNAIKLYETGTFKFKELVSLPPLENNSSYSRKLMNYFIKEFTYSLNNDKVKSGVVYRGDYVELIQPLDSTKFYQDEITFNWTAIENKTKPYYFIIREAGSTEATMIGCYSNKISLLVDGVNLKVGQSYQWTVVESKYENLEKINYKTFTLLDDSSYQNIKKEVDYLSEFLGSIGFSENEIESILCNEYKTCF</sequence>
<name>A0ABU5EU56_9FLAO</name>
<protein>
    <recommendedName>
        <fullName evidence="3">GLPGLI family protein</fullName>
    </recommendedName>
</protein>